<accession>A0A165CE09</accession>
<dbReference type="InParanoid" id="A0A165CE09"/>
<evidence type="ECO:0000313" key="2">
    <source>
        <dbReference type="Proteomes" id="UP000076842"/>
    </source>
</evidence>
<evidence type="ECO:0008006" key="3">
    <source>
        <dbReference type="Google" id="ProtNLM"/>
    </source>
</evidence>
<dbReference type="Proteomes" id="UP000076842">
    <property type="component" value="Unassembled WGS sequence"/>
</dbReference>
<sequence length="474" mass="55073">MDFFPIYTDLPITPVEDLDDPTKACREIWERIIDNIDDPRDLVRLGLTSRFVYALVREPLRRRWVTVQSGDDYFWYDCRPKDVHRLHLWLDEPLGPSDGFTNPAMPWNARMTFWSELGSVTKEIFPYLVNLSHLTISCPWDRLHIFRPLFIKLPPRLVSLELRISAPRVHRPGYVSRSPEYYQPDPRLDKDALRLIALAARRLTRFSYKAYYHVAPRLELARALVDSLLPAKSLAHFALDFGEPLPGLPQELFGLPIWERVKWHALTSLTILGLDFTSPAHLRSFQMFIARHEFISSLTVPGWFVGCFHPAVLPWVESVTYVGPACVRGIARILELETQFTRPLKSLAFSPEMNADQQQAIAHLEAQHTKRGIRQDLYDMGWFESPIEADLEVVRQHFGYNPLDDFEGALRRFLNAARRKTTIEHLNLSPDGRQYDEWFIRYLMQIGQGLPCIRKLGIAISPDSILRDWVSRFD</sequence>
<dbReference type="OrthoDB" id="2847287at2759"/>
<evidence type="ECO:0000313" key="1">
    <source>
        <dbReference type="EMBL" id="KZT50646.1"/>
    </source>
</evidence>
<proteinExistence type="predicted"/>
<protein>
    <recommendedName>
        <fullName evidence="3">F-box domain-containing protein</fullName>
    </recommendedName>
</protein>
<gene>
    <name evidence="1" type="ORF">CALCODRAFT_178584</name>
</gene>
<organism evidence="1 2">
    <name type="scientific">Calocera cornea HHB12733</name>
    <dbReference type="NCBI Taxonomy" id="1353952"/>
    <lineage>
        <taxon>Eukaryota</taxon>
        <taxon>Fungi</taxon>
        <taxon>Dikarya</taxon>
        <taxon>Basidiomycota</taxon>
        <taxon>Agaricomycotina</taxon>
        <taxon>Dacrymycetes</taxon>
        <taxon>Dacrymycetales</taxon>
        <taxon>Dacrymycetaceae</taxon>
        <taxon>Calocera</taxon>
    </lineage>
</organism>
<keyword evidence="2" id="KW-1185">Reference proteome</keyword>
<dbReference type="AlphaFoldDB" id="A0A165CE09"/>
<reference evidence="1 2" key="1">
    <citation type="journal article" date="2016" name="Mol. Biol. Evol.">
        <title>Comparative Genomics of Early-Diverging Mushroom-Forming Fungi Provides Insights into the Origins of Lignocellulose Decay Capabilities.</title>
        <authorList>
            <person name="Nagy L.G."/>
            <person name="Riley R."/>
            <person name="Tritt A."/>
            <person name="Adam C."/>
            <person name="Daum C."/>
            <person name="Floudas D."/>
            <person name="Sun H."/>
            <person name="Yadav J.S."/>
            <person name="Pangilinan J."/>
            <person name="Larsson K.H."/>
            <person name="Matsuura K."/>
            <person name="Barry K."/>
            <person name="Labutti K."/>
            <person name="Kuo R."/>
            <person name="Ohm R.A."/>
            <person name="Bhattacharya S.S."/>
            <person name="Shirouzu T."/>
            <person name="Yoshinaga Y."/>
            <person name="Martin F.M."/>
            <person name="Grigoriev I.V."/>
            <person name="Hibbett D.S."/>
        </authorList>
    </citation>
    <scope>NUCLEOTIDE SEQUENCE [LARGE SCALE GENOMIC DNA]</scope>
    <source>
        <strain evidence="1 2">HHB12733</strain>
    </source>
</reference>
<dbReference type="EMBL" id="KV424155">
    <property type="protein sequence ID" value="KZT50646.1"/>
    <property type="molecule type" value="Genomic_DNA"/>
</dbReference>
<name>A0A165CE09_9BASI</name>